<evidence type="ECO:0000256" key="6">
    <source>
        <dbReference type="ARBA" id="ARBA00023053"/>
    </source>
</evidence>
<dbReference type="Proteomes" id="UP000019277">
    <property type="component" value="Unassembled WGS sequence"/>
</dbReference>
<dbReference type="GO" id="GO:0015386">
    <property type="term" value="F:potassium:proton antiporter activity"/>
    <property type="evidence" value="ECO:0007669"/>
    <property type="project" value="TreeGrafter"/>
</dbReference>
<evidence type="ECO:0000256" key="5">
    <source>
        <dbReference type="ARBA" id="ARBA00022989"/>
    </source>
</evidence>
<feature type="transmembrane region" description="Helical" evidence="10">
    <location>
        <begin position="81"/>
        <end position="102"/>
    </location>
</feature>
<dbReference type="AlphaFoldDB" id="W7IEJ7"/>
<dbReference type="STRING" id="909613.UO65_5754"/>
<feature type="transmembrane region" description="Helical" evidence="10">
    <location>
        <begin position="151"/>
        <end position="170"/>
    </location>
</feature>
<evidence type="ECO:0000256" key="10">
    <source>
        <dbReference type="RuleBase" id="RU366002"/>
    </source>
</evidence>
<evidence type="ECO:0000256" key="1">
    <source>
        <dbReference type="ARBA" id="ARBA00004651"/>
    </source>
</evidence>
<dbReference type="Pfam" id="PF00999">
    <property type="entry name" value="Na_H_Exchanger"/>
    <property type="match status" value="1"/>
</dbReference>
<evidence type="ECO:0000256" key="7">
    <source>
        <dbReference type="ARBA" id="ARBA00023065"/>
    </source>
</evidence>
<protein>
    <submittedName>
        <fullName evidence="12">Na+/H+ antiporter</fullName>
    </submittedName>
</protein>
<proteinExistence type="inferred from homology"/>
<keyword evidence="6 10" id="KW-0915">Sodium</keyword>
<keyword evidence="2 10" id="KW-0813">Transport</keyword>
<feature type="transmembrane region" description="Helical" evidence="10">
    <location>
        <begin position="50"/>
        <end position="69"/>
    </location>
</feature>
<dbReference type="GO" id="GO:0098719">
    <property type="term" value="P:sodium ion import across plasma membrane"/>
    <property type="evidence" value="ECO:0007669"/>
    <property type="project" value="TreeGrafter"/>
</dbReference>
<evidence type="ECO:0000256" key="4">
    <source>
        <dbReference type="ARBA" id="ARBA00022692"/>
    </source>
</evidence>
<dbReference type="Gene3D" id="6.10.140.1330">
    <property type="match status" value="1"/>
</dbReference>
<dbReference type="GO" id="GO:0005886">
    <property type="term" value="C:plasma membrane"/>
    <property type="evidence" value="ECO:0007669"/>
    <property type="project" value="UniProtKB-SubCell"/>
</dbReference>
<feature type="transmembrane region" description="Helical" evidence="10">
    <location>
        <begin position="176"/>
        <end position="200"/>
    </location>
</feature>
<dbReference type="PANTHER" id="PTHR10110:SF86">
    <property type="entry name" value="SODIUM_HYDROGEN EXCHANGER 7"/>
    <property type="match status" value="1"/>
</dbReference>
<feature type="transmembrane region" description="Helical" evidence="10">
    <location>
        <begin position="207"/>
        <end position="225"/>
    </location>
</feature>
<dbReference type="eggNOG" id="COG0025">
    <property type="taxonomic scope" value="Bacteria"/>
</dbReference>
<comment type="similarity">
    <text evidence="10">Belongs to the monovalent cation:proton antiporter 1 (CPA1) transporter (TC 2.A.36) family.</text>
</comment>
<name>W7IEJ7_9PSEU</name>
<dbReference type="GO" id="GO:0015385">
    <property type="term" value="F:sodium:proton antiporter activity"/>
    <property type="evidence" value="ECO:0007669"/>
    <property type="project" value="InterPro"/>
</dbReference>
<sequence length="515" mass="54322">MELLLLLVGSWAVTVLARRVDWPAPLVLTAVGIGVSFIPGVPEFGLDPDLVLLVVLAPLLYSAALDSSYLDIKANIRPIGLLAVGLVLTTTAVVGLVAHWVVPGLGLAPALVLGAVVAPPDAVAAVAIGRRLGLPRRAMTLLTGESLGNDATALTAFKVAVAAAVGGSAISWGDGLVTFLVAAVGGVAVGLVVAVVVHAVRLRVGDGALESALGLLVPFGVYLLAEEVHSSGVLAVVVAGLYLGHNAPAAGFSTRLQETAVWKSLDVLLESLVFALIGLQVRTAVADADPGWDLLGASAVVLLAAILVRFAWMFPAAYVPRWLFKRVREREPVAPGWRQVTVLGWAGMRGVVSLAAAAAIPLEMPGHDVVLLLTLVVTVGTLLLQGMTLPALIRRLGVRDSGEQERALAEAQVQNNAARAAVSRLEEIVDSSAVPEHLAARLRALAEHRGNAAWERLGRQEEESPAAAFRRLRREMLSAERAEFVAARDRREIDDETLRRVQRELDLEEAALSRE</sequence>
<dbReference type="PATRIC" id="fig|909613.9.peg.5754"/>
<accession>A0A8E2X026</accession>
<evidence type="ECO:0000256" key="2">
    <source>
        <dbReference type="ARBA" id="ARBA00022448"/>
    </source>
</evidence>
<keyword evidence="3 10" id="KW-1003">Cell membrane</keyword>
<accession>W7IEJ7</accession>
<dbReference type="GO" id="GO:0051453">
    <property type="term" value="P:regulation of intracellular pH"/>
    <property type="evidence" value="ECO:0007669"/>
    <property type="project" value="TreeGrafter"/>
</dbReference>
<evidence type="ECO:0000259" key="11">
    <source>
        <dbReference type="Pfam" id="PF00999"/>
    </source>
</evidence>
<feature type="transmembrane region" description="Helical" evidence="10">
    <location>
        <begin position="264"/>
        <end position="282"/>
    </location>
</feature>
<keyword evidence="13" id="KW-1185">Reference proteome</keyword>
<dbReference type="RefSeq" id="WP_084176341.1">
    <property type="nucleotide sequence ID" value="NZ_AYXG01000224.1"/>
</dbReference>
<organism evidence="12 13">
    <name type="scientific">Actinokineospora spheciospongiae</name>
    <dbReference type="NCBI Taxonomy" id="909613"/>
    <lineage>
        <taxon>Bacteria</taxon>
        <taxon>Bacillati</taxon>
        <taxon>Actinomycetota</taxon>
        <taxon>Actinomycetes</taxon>
        <taxon>Pseudonocardiales</taxon>
        <taxon>Pseudonocardiaceae</taxon>
        <taxon>Actinokineospora</taxon>
    </lineage>
</organism>
<evidence type="ECO:0000256" key="3">
    <source>
        <dbReference type="ARBA" id="ARBA00022475"/>
    </source>
</evidence>
<feature type="transmembrane region" description="Helical" evidence="10">
    <location>
        <begin position="231"/>
        <end position="252"/>
    </location>
</feature>
<evidence type="ECO:0000256" key="9">
    <source>
        <dbReference type="ARBA" id="ARBA00023201"/>
    </source>
</evidence>
<feature type="transmembrane region" description="Helical" evidence="10">
    <location>
        <begin position="294"/>
        <end position="319"/>
    </location>
</feature>
<dbReference type="PANTHER" id="PTHR10110">
    <property type="entry name" value="SODIUM/HYDROGEN EXCHANGER"/>
    <property type="match status" value="1"/>
</dbReference>
<evidence type="ECO:0000313" key="12">
    <source>
        <dbReference type="EMBL" id="EWC58958.1"/>
    </source>
</evidence>
<keyword evidence="4 10" id="KW-0812">Transmembrane</keyword>
<dbReference type="InterPro" id="IPR006153">
    <property type="entry name" value="Cation/H_exchanger_TM"/>
</dbReference>
<dbReference type="NCBIfam" id="TIGR00831">
    <property type="entry name" value="a_cpa1"/>
    <property type="match status" value="1"/>
</dbReference>
<dbReference type="OrthoDB" id="57886at2"/>
<feature type="transmembrane region" description="Helical" evidence="10">
    <location>
        <begin position="340"/>
        <end position="360"/>
    </location>
</feature>
<evidence type="ECO:0000313" key="13">
    <source>
        <dbReference type="Proteomes" id="UP000019277"/>
    </source>
</evidence>
<feature type="transmembrane region" description="Helical" evidence="10">
    <location>
        <begin position="108"/>
        <end position="130"/>
    </location>
</feature>
<dbReference type="EMBL" id="AYXG01000224">
    <property type="protein sequence ID" value="EWC58958.1"/>
    <property type="molecule type" value="Genomic_DNA"/>
</dbReference>
<gene>
    <name evidence="12" type="ORF">UO65_5754</name>
</gene>
<dbReference type="InterPro" id="IPR004705">
    <property type="entry name" value="Cation/H_exchanger_CPA1_bac"/>
</dbReference>
<keyword evidence="9 10" id="KW-0739">Sodium transport</keyword>
<keyword evidence="7 10" id="KW-0406">Ion transport</keyword>
<feature type="domain" description="Cation/H+ exchanger transmembrane" evidence="11">
    <location>
        <begin position="6"/>
        <end position="393"/>
    </location>
</feature>
<comment type="subcellular location">
    <subcellularLocation>
        <location evidence="1 10">Cell membrane</location>
        <topology evidence="1 10">Multi-pass membrane protein</topology>
    </subcellularLocation>
</comment>
<comment type="function">
    <text evidence="10">Na(+)/H(+) antiporter that extrudes sodium in exchange for external protons.</text>
</comment>
<keyword evidence="10" id="KW-0050">Antiport</keyword>
<evidence type="ECO:0000256" key="8">
    <source>
        <dbReference type="ARBA" id="ARBA00023136"/>
    </source>
</evidence>
<keyword evidence="8 10" id="KW-0472">Membrane</keyword>
<keyword evidence="5 10" id="KW-1133">Transmembrane helix</keyword>
<comment type="caution">
    <text evidence="12">The sequence shown here is derived from an EMBL/GenBank/DDBJ whole genome shotgun (WGS) entry which is preliminary data.</text>
</comment>
<dbReference type="InterPro" id="IPR018422">
    <property type="entry name" value="Cation/H_exchanger_CPA1"/>
</dbReference>
<reference evidence="12 13" key="1">
    <citation type="journal article" date="2014" name="Genome Announc.">
        <title>Draft Genome Sequence of the Antitrypanosomally Active Sponge-Associated Bacterium Actinokineospora sp. Strain EG49.</title>
        <authorList>
            <person name="Harjes J."/>
            <person name="Ryu T."/>
            <person name="Abdelmohsen U.R."/>
            <person name="Moitinho-Silva L."/>
            <person name="Horn H."/>
            <person name="Ravasi T."/>
            <person name="Hentschel U."/>
        </authorList>
    </citation>
    <scope>NUCLEOTIDE SEQUENCE [LARGE SCALE GENOMIC DNA]</scope>
    <source>
        <strain evidence="12 13">EG49</strain>
    </source>
</reference>
<feature type="transmembrane region" description="Helical" evidence="10">
    <location>
        <begin position="372"/>
        <end position="393"/>
    </location>
</feature>